<organism evidence="1 2">
    <name type="scientific">Lentilactobacillus terminaliae</name>
    <dbReference type="NCBI Taxonomy" id="3003483"/>
    <lineage>
        <taxon>Bacteria</taxon>
        <taxon>Bacillati</taxon>
        <taxon>Bacillota</taxon>
        <taxon>Bacilli</taxon>
        <taxon>Lactobacillales</taxon>
        <taxon>Lactobacillaceae</taxon>
        <taxon>Lentilactobacillus</taxon>
    </lineage>
</organism>
<dbReference type="Proteomes" id="UP001149860">
    <property type="component" value="Chromosome"/>
</dbReference>
<proteinExistence type="predicted"/>
<gene>
    <name evidence="1" type="ORF">O0236_000490</name>
</gene>
<sequence>MTDFKTLLNINCFSSDSEAQKLAADQLQSNYNFEITCLHLDKSIQFAHNGKGCTIAAAKICEDVVIFQNVTIGANQTYNHITHQWENLGNPVIGKGVVIADGAKVVGPIIVGDHSIIGTGAIITKDVPANSIAYGVNKFKPRDPNYSHSPVFYKDMPHAPEIIAACEDVITRYNRQ</sequence>
<reference evidence="1" key="1">
    <citation type="submission" date="2024-08" db="EMBL/GenBank/DDBJ databases">
        <title>Lentilactobacillus sp. nov., isolated from tree bark.</title>
        <authorList>
            <person name="Phuengjayaem S."/>
            <person name="Tanasupawat S."/>
        </authorList>
    </citation>
    <scope>NUCLEOTIDE SEQUENCE</scope>
    <source>
        <strain evidence="1">SPB1-3</strain>
    </source>
</reference>
<evidence type="ECO:0000313" key="2">
    <source>
        <dbReference type="Proteomes" id="UP001149860"/>
    </source>
</evidence>
<keyword evidence="2" id="KW-1185">Reference proteome</keyword>
<accession>A0ACD5DEV7</accession>
<dbReference type="EMBL" id="CP168151">
    <property type="protein sequence ID" value="XFD39817.1"/>
    <property type="molecule type" value="Genomic_DNA"/>
</dbReference>
<name>A0ACD5DEV7_9LACO</name>
<protein>
    <submittedName>
        <fullName evidence="1">Serine acetyltransferase</fullName>
    </submittedName>
</protein>
<evidence type="ECO:0000313" key="1">
    <source>
        <dbReference type="EMBL" id="XFD39817.1"/>
    </source>
</evidence>